<evidence type="ECO:0000256" key="1">
    <source>
        <dbReference type="SAM" id="Phobius"/>
    </source>
</evidence>
<feature type="transmembrane region" description="Helical" evidence="1">
    <location>
        <begin position="364"/>
        <end position="382"/>
    </location>
</feature>
<keyword evidence="1" id="KW-0812">Transmembrane</keyword>
<organism evidence="2 3">
    <name type="scientific">Echinicola vietnamensis (strain DSM 17526 / LMG 23754 / KMM 6221)</name>
    <dbReference type="NCBI Taxonomy" id="926556"/>
    <lineage>
        <taxon>Bacteria</taxon>
        <taxon>Pseudomonadati</taxon>
        <taxon>Bacteroidota</taxon>
        <taxon>Cytophagia</taxon>
        <taxon>Cytophagales</taxon>
        <taxon>Cyclobacteriaceae</taxon>
        <taxon>Echinicola</taxon>
    </lineage>
</organism>
<evidence type="ECO:0000313" key="2">
    <source>
        <dbReference type="EMBL" id="AGA79551.1"/>
    </source>
</evidence>
<dbReference type="EMBL" id="CP003346">
    <property type="protein sequence ID" value="AGA79551.1"/>
    <property type="molecule type" value="Genomic_DNA"/>
</dbReference>
<keyword evidence="1" id="KW-1133">Transmembrane helix</keyword>
<accession>L0G3K0</accession>
<dbReference type="PATRIC" id="fig|926556.3.peg.3512"/>
<dbReference type="HOGENOM" id="CLU_055964_0_0_10"/>
<proteinExistence type="predicted"/>
<dbReference type="Pfam" id="PF13163">
    <property type="entry name" value="DUF3999"/>
    <property type="match status" value="1"/>
</dbReference>
<reference evidence="3" key="1">
    <citation type="submission" date="2012-02" db="EMBL/GenBank/DDBJ databases">
        <title>The complete genome of Echinicola vietnamensis DSM 17526.</title>
        <authorList>
            <person name="Lucas S."/>
            <person name="Copeland A."/>
            <person name="Lapidus A."/>
            <person name="Glavina del Rio T."/>
            <person name="Dalin E."/>
            <person name="Tice H."/>
            <person name="Bruce D."/>
            <person name="Goodwin L."/>
            <person name="Pitluck S."/>
            <person name="Peters L."/>
            <person name="Ovchinnikova G."/>
            <person name="Teshima H."/>
            <person name="Kyrpides N."/>
            <person name="Mavromatis K."/>
            <person name="Ivanova N."/>
            <person name="Brettin T."/>
            <person name="Detter J.C."/>
            <person name="Han C."/>
            <person name="Larimer F."/>
            <person name="Land M."/>
            <person name="Hauser L."/>
            <person name="Markowitz V."/>
            <person name="Cheng J.-F."/>
            <person name="Hugenholtz P."/>
            <person name="Woyke T."/>
            <person name="Wu D."/>
            <person name="Brambilla E."/>
            <person name="Klenk H.-P."/>
            <person name="Eisen J.A."/>
        </authorList>
    </citation>
    <scope>NUCLEOTIDE SEQUENCE [LARGE SCALE GENOMIC DNA]</scope>
    <source>
        <strain evidence="3">DSM 17526 / LMG 23754 / KMM 6221</strain>
    </source>
</reference>
<name>L0G3K0_ECHVK</name>
<dbReference type="KEGG" id="evi:Echvi_3328"/>
<evidence type="ECO:0000313" key="3">
    <source>
        <dbReference type="Proteomes" id="UP000010796"/>
    </source>
</evidence>
<sequence>MKDYAYRQELGEITDTWHQIDLPLTMFRHVNQQFGDIRIYGITAQQDTIEAPYLLTSSAPKTEKTGLNFNLLNASRNGDRYFYTFEVTDEIITDHISLDFDVENFDWKITLEGSHDQKEWFTLLEDYRILSLKNTSTAFQFTTLKFPAANYPYYRLTIPSRHNPQLQNMAVEQLTIQKGTFHNRKVRSTVSQQDTEAKSTLLEVNLAQPVPVSQISINVNEDFDYYRPVTIRYLADSVKTEKGWHHQYRTLATGVLNSLSGNEFDLPVTVLQQLQITVQHQDNPPLTVSSVDVSGFDYSLVARFTTPADYFLVYGNANASPPNYDISQFMDRIPTTAKTLALKSVSPINSSPSSSTIPLFQHKGWLWAVMAVIIMILGWFSINMIKKA</sequence>
<dbReference type="InterPro" id="IPR025060">
    <property type="entry name" value="DUF3999"/>
</dbReference>
<dbReference type="AlphaFoldDB" id="L0G3K0"/>
<dbReference type="Proteomes" id="UP000010796">
    <property type="component" value="Chromosome"/>
</dbReference>
<keyword evidence="1" id="KW-0472">Membrane</keyword>
<keyword evidence="3" id="KW-1185">Reference proteome</keyword>
<protein>
    <recommendedName>
        <fullName evidence="4">DUF3999 domain-containing protein</fullName>
    </recommendedName>
</protein>
<evidence type="ECO:0008006" key="4">
    <source>
        <dbReference type="Google" id="ProtNLM"/>
    </source>
</evidence>
<dbReference type="eggNOG" id="ENOG502Z9BT">
    <property type="taxonomic scope" value="Bacteria"/>
</dbReference>
<gene>
    <name evidence="2" type="ordered locus">Echvi_3328</name>
</gene>
<dbReference type="STRING" id="926556.Echvi_3328"/>